<dbReference type="Pfam" id="PF15868">
    <property type="entry name" value="MBF2"/>
    <property type="match status" value="1"/>
</dbReference>
<proteinExistence type="predicted"/>
<feature type="signal peptide" evidence="1">
    <location>
        <begin position="1"/>
        <end position="15"/>
    </location>
</feature>
<gene>
    <name evidence="3" type="primary">LOC113518619</name>
</gene>
<evidence type="ECO:0000313" key="2">
    <source>
        <dbReference type="Proteomes" id="UP001652740"/>
    </source>
</evidence>
<sequence length="153" mass="17531">MHHTVLLLLIIYTEARMFCEKSKIPLEQGVWRYDLQHMDAAIVDNRPVSINEGQIYVYENYFPGYTIRYVNVDNLAMKSCGASATIKNGGVGSSSVFIVLHAESNQEIRSVIDIWGIKNYEPKHKVDVDPNIKNMKSLYLFKGLRVVHHNKGY</sequence>
<accession>A0ABM3MIY4</accession>
<evidence type="ECO:0000256" key="1">
    <source>
        <dbReference type="SAM" id="SignalP"/>
    </source>
</evidence>
<keyword evidence="2" id="KW-1185">Reference proteome</keyword>
<evidence type="ECO:0000313" key="3">
    <source>
        <dbReference type="RefSeq" id="XP_052751348.1"/>
    </source>
</evidence>
<dbReference type="Proteomes" id="UP001652740">
    <property type="component" value="Unplaced"/>
</dbReference>
<protein>
    <submittedName>
        <fullName evidence="3">Uncharacterized protein LOC113518619</fullName>
    </submittedName>
</protein>
<keyword evidence="1" id="KW-0732">Signal</keyword>
<organism evidence="2 3">
    <name type="scientific">Galleria mellonella</name>
    <name type="common">Greater wax moth</name>
    <dbReference type="NCBI Taxonomy" id="7137"/>
    <lineage>
        <taxon>Eukaryota</taxon>
        <taxon>Metazoa</taxon>
        <taxon>Ecdysozoa</taxon>
        <taxon>Arthropoda</taxon>
        <taxon>Hexapoda</taxon>
        <taxon>Insecta</taxon>
        <taxon>Pterygota</taxon>
        <taxon>Neoptera</taxon>
        <taxon>Endopterygota</taxon>
        <taxon>Lepidoptera</taxon>
        <taxon>Glossata</taxon>
        <taxon>Ditrysia</taxon>
        <taxon>Pyraloidea</taxon>
        <taxon>Pyralidae</taxon>
        <taxon>Galleriinae</taxon>
        <taxon>Galleria</taxon>
    </lineage>
</organism>
<dbReference type="InterPro" id="IPR031734">
    <property type="entry name" value="MBF2"/>
</dbReference>
<feature type="chain" id="PRO_5047279337" evidence="1">
    <location>
        <begin position="16"/>
        <end position="153"/>
    </location>
</feature>
<reference evidence="3" key="1">
    <citation type="submission" date="2025-08" db="UniProtKB">
        <authorList>
            <consortium name="RefSeq"/>
        </authorList>
    </citation>
    <scope>IDENTIFICATION</scope>
    <source>
        <tissue evidence="3">Whole larvae</tissue>
    </source>
</reference>
<name>A0ABM3MIY4_GALME</name>
<dbReference type="RefSeq" id="XP_052751348.1">
    <property type="nucleotide sequence ID" value="XM_052895388.1"/>
</dbReference>
<dbReference type="GeneID" id="113518619"/>